<dbReference type="Gene3D" id="2.60.40.10">
    <property type="entry name" value="Immunoglobulins"/>
    <property type="match status" value="1"/>
</dbReference>
<dbReference type="SUPFAM" id="SSF48726">
    <property type="entry name" value="Immunoglobulin"/>
    <property type="match status" value="1"/>
</dbReference>
<keyword evidence="10" id="KW-0393">Immunoglobulin domain</keyword>
<keyword evidence="3" id="KW-0812">Transmembrane</keyword>
<dbReference type="InterPro" id="IPR036179">
    <property type="entry name" value="Ig-like_dom_sf"/>
</dbReference>
<dbReference type="GO" id="GO:0071222">
    <property type="term" value="P:cellular response to lipopolysaccharide"/>
    <property type="evidence" value="ECO:0007669"/>
    <property type="project" value="TreeGrafter"/>
</dbReference>
<keyword evidence="4 11" id="KW-0732">Signal</keyword>
<evidence type="ECO:0000313" key="13">
    <source>
        <dbReference type="EMBL" id="CAB1428054.1"/>
    </source>
</evidence>
<reference evidence="13" key="1">
    <citation type="submission" date="2020-03" db="EMBL/GenBank/DDBJ databases">
        <authorList>
            <person name="Weist P."/>
        </authorList>
    </citation>
    <scope>NUCLEOTIDE SEQUENCE</scope>
</reference>
<dbReference type="GO" id="GO:0009897">
    <property type="term" value="C:external side of plasma membrane"/>
    <property type="evidence" value="ECO:0007669"/>
    <property type="project" value="TreeGrafter"/>
</dbReference>
<dbReference type="AlphaFoldDB" id="A0A9N7UD25"/>
<feature type="chain" id="PRO_5040386531" description="Ig-like domain-containing protein" evidence="11">
    <location>
        <begin position="23"/>
        <end position="165"/>
    </location>
</feature>
<dbReference type="Pfam" id="PF07686">
    <property type="entry name" value="V-set"/>
    <property type="match status" value="1"/>
</dbReference>
<dbReference type="GO" id="GO:0042102">
    <property type="term" value="P:positive regulation of T cell proliferation"/>
    <property type="evidence" value="ECO:0007669"/>
    <property type="project" value="TreeGrafter"/>
</dbReference>
<dbReference type="InterPro" id="IPR051713">
    <property type="entry name" value="T-cell_Activation_Regulation"/>
</dbReference>
<accession>A0A9N7UD25</accession>
<dbReference type="PANTHER" id="PTHR25466">
    <property type="entry name" value="T-LYMPHOCYTE ACTIVATION ANTIGEN"/>
    <property type="match status" value="1"/>
</dbReference>
<evidence type="ECO:0000256" key="4">
    <source>
        <dbReference type="ARBA" id="ARBA00022729"/>
    </source>
</evidence>
<organism evidence="13 14">
    <name type="scientific">Pleuronectes platessa</name>
    <name type="common">European plaice</name>
    <dbReference type="NCBI Taxonomy" id="8262"/>
    <lineage>
        <taxon>Eukaryota</taxon>
        <taxon>Metazoa</taxon>
        <taxon>Chordata</taxon>
        <taxon>Craniata</taxon>
        <taxon>Vertebrata</taxon>
        <taxon>Euteleostomi</taxon>
        <taxon>Actinopterygii</taxon>
        <taxon>Neopterygii</taxon>
        <taxon>Teleostei</taxon>
        <taxon>Neoteleostei</taxon>
        <taxon>Acanthomorphata</taxon>
        <taxon>Carangaria</taxon>
        <taxon>Pleuronectiformes</taxon>
        <taxon>Pleuronectoidei</taxon>
        <taxon>Pleuronectidae</taxon>
        <taxon>Pleuronectes</taxon>
    </lineage>
</organism>
<evidence type="ECO:0000256" key="6">
    <source>
        <dbReference type="ARBA" id="ARBA00023136"/>
    </source>
</evidence>
<dbReference type="GO" id="GO:0031295">
    <property type="term" value="P:T cell costimulation"/>
    <property type="evidence" value="ECO:0007669"/>
    <property type="project" value="TreeGrafter"/>
</dbReference>
<keyword evidence="6" id="KW-0472">Membrane</keyword>
<dbReference type="InterPro" id="IPR013106">
    <property type="entry name" value="Ig_V-set"/>
</dbReference>
<sequence>MFYCLRRSLWVIVLYELTTVSCQLQVKGQAGDDVLLPCIYGEDDPLPQKVSHYWRDQDDAVVLDSNLGVPDPSSQSPTYRGRVDPAPQLEGDFSIVLKQVGRSDSGVFECHVPEVDFMKSVQLTVTDKLNVVMKTQPPGSNAAATRTRPPLLLLPPLLLSLYCVV</sequence>
<keyword evidence="7" id="KW-1015">Disulfide bond</keyword>
<dbReference type="PROSITE" id="PS50835">
    <property type="entry name" value="IG_LIKE"/>
    <property type="match status" value="1"/>
</dbReference>
<evidence type="ECO:0000256" key="3">
    <source>
        <dbReference type="ARBA" id="ARBA00022692"/>
    </source>
</evidence>
<evidence type="ECO:0000256" key="7">
    <source>
        <dbReference type="ARBA" id="ARBA00023157"/>
    </source>
</evidence>
<dbReference type="GO" id="GO:0042130">
    <property type="term" value="P:negative regulation of T cell proliferation"/>
    <property type="evidence" value="ECO:0007669"/>
    <property type="project" value="TreeGrafter"/>
</dbReference>
<keyword evidence="14" id="KW-1185">Reference proteome</keyword>
<evidence type="ECO:0000256" key="11">
    <source>
        <dbReference type="SAM" id="SignalP"/>
    </source>
</evidence>
<evidence type="ECO:0000256" key="9">
    <source>
        <dbReference type="ARBA" id="ARBA00023180"/>
    </source>
</evidence>
<evidence type="ECO:0000256" key="5">
    <source>
        <dbReference type="ARBA" id="ARBA00022989"/>
    </source>
</evidence>
<dbReference type="GO" id="GO:0007166">
    <property type="term" value="P:cell surface receptor signaling pathway"/>
    <property type="evidence" value="ECO:0007669"/>
    <property type="project" value="TreeGrafter"/>
</dbReference>
<evidence type="ECO:0000256" key="2">
    <source>
        <dbReference type="ARBA" id="ARBA00022475"/>
    </source>
</evidence>
<evidence type="ECO:0000256" key="10">
    <source>
        <dbReference type="ARBA" id="ARBA00023319"/>
    </source>
</evidence>
<comment type="caution">
    <text evidence="13">The sequence shown here is derived from an EMBL/GenBank/DDBJ whole genome shotgun (WGS) entry which is preliminary data.</text>
</comment>
<evidence type="ECO:0000259" key="12">
    <source>
        <dbReference type="PROSITE" id="PS50835"/>
    </source>
</evidence>
<dbReference type="GO" id="GO:0006955">
    <property type="term" value="P:immune response"/>
    <property type="evidence" value="ECO:0007669"/>
    <property type="project" value="TreeGrafter"/>
</dbReference>
<keyword evidence="8" id="KW-0675">Receptor</keyword>
<feature type="domain" description="Ig-like" evidence="12">
    <location>
        <begin position="31"/>
        <end position="126"/>
    </location>
</feature>
<feature type="signal peptide" evidence="11">
    <location>
        <begin position="1"/>
        <end position="22"/>
    </location>
</feature>
<evidence type="ECO:0000313" key="14">
    <source>
        <dbReference type="Proteomes" id="UP001153269"/>
    </source>
</evidence>
<comment type="subcellular location">
    <subcellularLocation>
        <location evidence="1">Cell membrane</location>
        <topology evidence="1">Single-pass type I membrane protein</topology>
    </subcellularLocation>
</comment>
<protein>
    <recommendedName>
        <fullName evidence="12">Ig-like domain-containing protein</fullName>
    </recommendedName>
</protein>
<keyword evidence="2" id="KW-1003">Cell membrane</keyword>
<keyword evidence="5" id="KW-1133">Transmembrane helix</keyword>
<dbReference type="EMBL" id="CADEAL010001015">
    <property type="protein sequence ID" value="CAB1428054.1"/>
    <property type="molecule type" value="Genomic_DNA"/>
</dbReference>
<evidence type="ECO:0000256" key="8">
    <source>
        <dbReference type="ARBA" id="ARBA00023170"/>
    </source>
</evidence>
<name>A0A9N7UD25_PLEPL</name>
<dbReference type="Proteomes" id="UP001153269">
    <property type="component" value="Unassembled WGS sequence"/>
</dbReference>
<dbReference type="InterPro" id="IPR013783">
    <property type="entry name" value="Ig-like_fold"/>
</dbReference>
<keyword evidence="9" id="KW-0325">Glycoprotein</keyword>
<gene>
    <name evidence="13" type="ORF">PLEPLA_LOCUS16008</name>
</gene>
<dbReference type="SMART" id="SM00409">
    <property type="entry name" value="IG"/>
    <property type="match status" value="1"/>
</dbReference>
<dbReference type="InterPro" id="IPR007110">
    <property type="entry name" value="Ig-like_dom"/>
</dbReference>
<evidence type="ECO:0000256" key="1">
    <source>
        <dbReference type="ARBA" id="ARBA00004251"/>
    </source>
</evidence>
<dbReference type="InterPro" id="IPR003599">
    <property type="entry name" value="Ig_sub"/>
</dbReference>
<proteinExistence type="predicted"/>
<dbReference type="PANTHER" id="PTHR25466:SF14">
    <property type="entry name" value="BUTYROPHILIN SUBFAMILY 2 MEMBER A2-LIKE-RELATED"/>
    <property type="match status" value="1"/>
</dbReference>